<dbReference type="AlphaFoldDB" id="A0AAN8QMD4"/>
<sequence>MWRRRRGGGGGGGSNAGAVVLSVCLRQGYAFCHPFPLPLKDRIWTEGMREGRMGKKTDGIESDRAEEVGEGGAEIKLNAN</sequence>
<feature type="compositionally biased region" description="Basic and acidic residues" evidence="1">
    <location>
        <begin position="53"/>
        <end position="67"/>
    </location>
</feature>
<protein>
    <submittedName>
        <fullName evidence="2">Uncharacterized protein</fullName>
    </submittedName>
</protein>
<organism evidence="2 3">
    <name type="scientific">Coregonus suidteri</name>
    <dbReference type="NCBI Taxonomy" id="861788"/>
    <lineage>
        <taxon>Eukaryota</taxon>
        <taxon>Metazoa</taxon>
        <taxon>Chordata</taxon>
        <taxon>Craniata</taxon>
        <taxon>Vertebrata</taxon>
        <taxon>Euteleostomi</taxon>
        <taxon>Actinopterygii</taxon>
        <taxon>Neopterygii</taxon>
        <taxon>Teleostei</taxon>
        <taxon>Protacanthopterygii</taxon>
        <taxon>Salmoniformes</taxon>
        <taxon>Salmonidae</taxon>
        <taxon>Coregoninae</taxon>
        <taxon>Coregonus</taxon>
    </lineage>
</organism>
<keyword evidence="3" id="KW-1185">Reference proteome</keyword>
<comment type="caution">
    <text evidence="2">The sequence shown here is derived from an EMBL/GenBank/DDBJ whole genome shotgun (WGS) entry which is preliminary data.</text>
</comment>
<evidence type="ECO:0000313" key="3">
    <source>
        <dbReference type="Proteomes" id="UP001356427"/>
    </source>
</evidence>
<dbReference type="EMBL" id="JAGTTL010000024">
    <property type="protein sequence ID" value="KAK6303228.1"/>
    <property type="molecule type" value="Genomic_DNA"/>
</dbReference>
<dbReference type="Proteomes" id="UP001356427">
    <property type="component" value="Unassembled WGS sequence"/>
</dbReference>
<reference evidence="2 3" key="1">
    <citation type="submission" date="2021-04" db="EMBL/GenBank/DDBJ databases">
        <authorList>
            <person name="De Guttry C."/>
            <person name="Zahm M."/>
            <person name="Klopp C."/>
            <person name="Cabau C."/>
            <person name="Louis A."/>
            <person name="Berthelot C."/>
            <person name="Parey E."/>
            <person name="Roest Crollius H."/>
            <person name="Montfort J."/>
            <person name="Robinson-Rechavi M."/>
            <person name="Bucao C."/>
            <person name="Bouchez O."/>
            <person name="Gislard M."/>
            <person name="Lluch J."/>
            <person name="Milhes M."/>
            <person name="Lampietro C."/>
            <person name="Lopez Roques C."/>
            <person name="Donnadieu C."/>
            <person name="Braasch I."/>
            <person name="Desvignes T."/>
            <person name="Postlethwait J."/>
            <person name="Bobe J."/>
            <person name="Wedekind C."/>
            <person name="Guiguen Y."/>
        </authorList>
    </citation>
    <scope>NUCLEOTIDE SEQUENCE [LARGE SCALE GENOMIC DNA]</scope>
    <source>
        <strain evidence="2">Cs_M1</strain>
        <tissue evidence="2">Blood</tissue>
    </source>
</reference>
<evidence type="ECO:0000313" key="2">
    <source>
        <dbReference type="EMBL" id="KAK6303228.1"/>
    </source>
</evidence>
<proteinExistence type="predicted"/>
<evidence type="ECO:0000256" key="1">
    <source>
        <dbReference type="SAM" id="MobiDB-lite"/>
    </source>
</evidence>
<accession>A0AAN8QMD4</accession>
<gene>
    <name evidence="2" type="ORF">J4Q44_G00256820</name>
</gene>
<name>A0AAN8QMD4_9TELE</name>
<feature type="region of interest" description="Disordered" evidence="1">
    <location>
        <begin position="53"/>
        <end position="80"/>
    </location>
</feature>